<dbReference type="GO" id="GO:0016787">
    <property type="term" value="F:hydrolase activity"/>
    <property type="evidence" value="ECO:0007669"/>
    <property type="project" value="UniProtKB-KW"/>
</dbReference>
<organism evidence="6 7">
    <name type="scientific">Blastopirellula marina</name>
    <dbReference type="NCBI Taxonomy" id="124"/>
    <lineage>
        <taxon>Bacteria</taxon>
        <taxon>Pseudomonadati</taxon>
        <taxon>Planctomycetota</taxon>
        <taxon>Planctomycetia</taxon>
        <taxon>Pirellulales</taxon>
        <taxon>Pirellulaceae</taxon>
        <taxon>Blastopirellula</taxon>
    </lineage>
</organism>
<dbReference type="PROSITE" id="PS00523">
    <property type="entry name" value="SULFATASE_1"/>
    <property type="match status" value="1"/>
</dbReference>
<dbReference type="PROSITE" id="PS00149">
    <property type="entry name" value="SULFATASE_2"/>
    <property type="match status" value="1"/>
</dbReference>
<accession>A0A2S8G7V2</accession>
<dbReference type="PANTHER" id="PTHR43108:SF6">
    <property type="entry name" value="N-SULPHOGLUCOSAMINE SULPHOHYDROLASE"/>
    <property type="match status" value="1"/>
</dbReference>
<gene>
    <name evidence="6" type="ORF">C5Y83_00990</name>
</gene>
<dbReference type="Pfam" id="PF00884">
    <property type="entry name" value="Sulfatase"/>
    <property type="match status" value="1"/>
</dbReference>
<evidence type="ECO:0000313" key="7">
    <source>
        <dbReference type="Proteomes" id="UP000238322"/>
    </source>
</evidence>
<dbReference type="SUPFAM" id="SSF53649">
    <property type="entry name" value="Alkaline phosphatase-like"/>
    <property type="match status" value="1"/>
</dbReference>
<dbReference type="InterPro" id="IPR000917">
    <property type="entry name" value="Sulfatase_N"/>
</dbReference>
<evidence type="ECO:0000256" key="3">
    <source>
        <dbReference type="ARBA" id="ARBA00022801"/>
    </source>
</evidence>
<protein>
    <submittedName>
        <fullName evidence="6">Acetylglucosamine-6-sulfatase</fullName>
    </submittedName>
</protein>
<sequence length="491" mass="55807">MTLPLLLICPMLIAAEPANVTKQPNILFVLCDDLRPDAVGCLGSEHVKTPNIDRLAQEGILFNNSFCTTSLCSPSRASILTGLYAHAHGVTNNFTEFPVEMATFPKRLQDAGYETAYIGKYHMGENNDEPRPGFDWFVTHKGQGKYFDTEFNINGQGSRLVKGYYTHVVTDMALDWLKKDHSGKPWCLMIGQKAPHSFYFPEPKYEHSFDDVEVEYPKTAFKLDDKPKWIKERLYTWHGIYGPLFDWRKDFPDDSPEGVKAFEDMVHAYWGTILSVDDSMGQLYAYLEMTGELDNTVIVFMGDNGLLEGEDGMVDKRTAHEMSIRVPLLVRYPQLGKGKKLDQQILTVDMAPTLIELAGAQPIEDIHGKSFASLAKSGDDDWRTSWMYYYNYEKQFPYTPNVRALRTDRWKYIRYPHGDGSPDRHMAELYDLKNDPGETTNLAEKPERAGLVAKLRNELTEKMANLGLTPATDEMPIDQGIGKELPDAKIR</sequence>
<keyword evidence="3" id="KW-0378">Hydrolase</keyword>
<comment type="similarity">
    <text evidence="1">Belongs to the sulfatase family.</text>
</comment>
<evidence type="ECO:0000313" key="6">
    <source>
        <dbReference type="EMBL" id="PQO40535.1"/>
    </source>
</evidence>
<dbReference type="PANTHER" id="PTHR43108">
    <property type="entry name" value="N-ACETYLGLUCOSAMINE-6-SULFATASE FAMILY MEMBER"/>
    <property type="match status" value="1"/>
</dbReference>
<dbReference type="InterPro" id="IPR017850">
    <property type="entry name" value="Alkaline_phosphatase_core_sf"/>
</dbReference>
<dbReference type="AlphaFoldDB" id="A0A2S8G7V2"/>
<evidence type="ECO:0000259" key="5">
    <source>
        <dbReference type="Pfam" id="PF00884"/>
    </source>
</evidence>
<comment type="caution">
    <text evidence="6">The sequence shown here is derived from an EMBL/GenBank/DDBJ whole genome shotgun (WGS) entry which is preliminary data.</text>
</comment>
<keyword evidence="4" id="KW-0325">Glycoprotein</keyword>
<name>A0A2S8G7V2_9BACT</name>
<dbReference type="EMBL" id="PUHY01000001">
    <property type="protein sequence ID" value="PQO40535.1"/>
    <property type="molecule type" value="Genomic_DNA"/>
</dbReference>
<reference evidence="6 7" key="1">
    <citation type="submission" date="2018-02" db="EMBL/GenBank/DDBJ databases">
        <title>Comparative genomes isolates from brazilian mangrove.</title>
        <authorList>
            <person name="Araujo J.E."/>
            <person name="Taketani R.G."/>
            <person name="Silva M.C.P."/>
            <person name="Loureco M.V."/>
            <person name="Andreote F.D."/>
        </authorList>
    </citation>
    <scope>NUCLEOTIDE SEQUENCE [LARGE SCALE GENOMIC DNA]</scope>
    <source>
        <strain evidence="6 7">Hex-1 MGV</strain>
    </source>
</reference>
<feature type="domain" description="Sulfatase N-terminal" evidence="5">
    <location>
        <begin position="24"/>
        <end position="360"/>
    </location>
</feature>
<keyword evidence="2" id="KW-0732">Signal</keyword>
<evidence type="ECO:0000256" key="1">
    <source>
        <dbReference type="ARBA" id="ARBA00008779"/>
    </source>
</evidence>
<dbReference type="Gene3D" id="3.40.720.10">
    <property type="entry name" value="Alkaline Phosphatase, subunit A"/>
    <property type="match status" value="1"/>
</dbReference>
<evidence type="ECO:0000256" key="4">
    <source>
        <dbReference type="ARBA" id="ARBA00023180"/>
    </source>
</evidence>
<dbReference type="InterPro" id="IPR024607">
    <property type="entry name" value="Sulfatase_CS"/>
</dbReference>
<proteinExistence type="inferred from homology"/>
<dbReference type="Proteomes" id="UP000238322">
    <property type="component" value="Unassembled WGS sequence"/>
</dbReference>
<dbReference type="OrthoDB" id="237120at2"/>
<evidence type="ECO:0000256" key="2">
    <source>
        <dbReference type="ARBA" id="ARBA00022729"/>
    </source>
</evidence>
<dbReference type="CDD" id="cd16031">
    <property type="entry name" value="G6S_like"/>
    <property type="match status" value="1"/>
</dbReference>